<name>A0A7J7MGB9_9MAGN</name>
<dbReference type="AlphaFoldDB" id="A0A7J7MGB9"/>
<evidence type="ECO:0000313" key="2">
    <source>
        <dbReference type="Proteomes" id="UP000541444"/>
    </source>
</evidence>
<keyword evidence="2" id="KW-1185">Reference proteome</keyword>
<sequence>MLPLSQSMSSSLNPIEQSHIPSPIHVGGSHEHFDTLGRGSSITFYSLFRAILREKGFFKNKDTVEIFVARTCCWKELNQILYRFGNLVREHIPPYYPSWLAVPLKLKDTVWETICMEVDPTITRSDSFLVGHTRSDGTFPTVFVEEKVIAVKDIIIKNLQSKYLDVDHDPLAQVFGPMKKGCVNFMDPDVTKKFIQSTKLLRAQITEDKESYINLENRFSQYMAENDARFENLKDMISTPLLREEAVAHFQNFHEHIIATGRALVLPALQESVEAEYEVIVDIIFEENSPVFVQRGVYFDEHLIGAKIKYLRILLCFTY</sequence>
<evidence type="ECO:0000313" key="1">
    <source>
        <dbReference type="EMBL" id="KAF6153921.1"/>
    </source>
</evidence>
<dbReference type="EMBL" id="JACGCM010001549">
    <property type="protein sequence ID" value="KAF6153921.1"/>
    <property type="molecule type" value="Genomic_DNA"/>
</dbReference>
<dbReference type="Proteomes" id="UP000541444">
    <property type="component" value="Unassembled WGS sequence"/>
</dbReference>
<protein>
    <submittedName>
        <fullName evidence="1">Uncharacterized protein</fullName>
    </submittedName>
</protein>
<reference evidence="1 2" key="1">
    <citation type="journal article" date="2020" name="IScience">
        <title>Genome Sequencing of the Endangered Kingdonia uniflora (Circaeasteraceae, Ranunculales) Reveals Potential Mechanisms of Evolutionary Specialization.</title>
        <authorList>
            <person name="Sun Y."/>
            <person name="Deng T."/>
            <person name="Zhang A."/>
            <person name="Moore M.J."/>
            <person name="Landis J.B."/>
            <person name="Lin N."/>
            <person name="Zhang H."/>
            <person name="Zhang X."/>
            <person name="Huang J."/>
            <person name="Zhang X."/>
            <person name="Sun H."/>
            <person name="Wang H."/>
        </authorList>
    </citation>
    <scope>NUCLEOTIDE SEQUENCE [LARGE SCALE GENOMIC DNA]</scope>
    <source>
        <strain evidence="1">TB1705</strain>
        <tissue evidence="1">Leaf</tissue>
    </source>
</reference>
<accession>A0A7J7MGB9</accession>
<proteinExistence type="predicted"/>
<organism evidence="1 2">
    <name type="scientific">Kingdonia uniflora</name>
    <dbReference type="NCBI Taxonomy" id="39325"/>
    <lineage>
        <taxon>Eukaryota</taxon>
        <taxon>Viridiplantae</taxon>
        <taxon>Streptophyta</taxon>
        <taxon>Embryophyta</taxon>
        <taxon>Tracheophyta</taxon>
        <taxon>Spermatophyta</taxon>
        <taxon>Magnoliopsida</taxon>
        <taxon>Ranunculales</taxon>
        <taxon>Circaeasteraceae</taxon>
        <taxon>Kingdonia</taxon>
    </lineage>
</organism>
<comment type="caution">
    <text evidence="1">The sequence shown here is derived from an EMBL/GenBank/DDBJ whole genome shotgun (WGS) entry which is preliminary data.</text>
</comment>
<gene>
    <name evidence="1" type="ORF">GIB67_023698</name>
</gene>